<gene>
    <name evidence="2" type="ORF">P154DRAFT_537906</name>
</gene>
<dbReference type="AlphaFoldDB" id="A0A6A5W3Y3"/>
<name>A0A6A5W3Y3_9PLEO</name>
<sequence>MSTMISTTKSANVHLLQLRRAAVHFPQPQAPAAHPQSAQEQPSVPQPGMMNEFGTGKSFEKGLKGFVGPSSSPACYLVGERVTGFLIGLVDRLRALCGRLAEGPWAWDEQREKETRKKKEWKNVEIRGRAWSICVMPPWAYPVLIERRDYNILGVK</sequence>
<dbReference type="EMBL" id="ML977624">
    <property type="protein sequence ID" value="KAF1996540.1"/>
    <property type="molecule type" value="Genomic_DNA"/>
</dbReference>
<proteinExistence type="predicted"/>
<organism evidence="2 3">
    <name type="scientific">Amniculicola lignicola CBS 123094</name>
    <dbReference type="NCBI Taxonomy" id="1392246"/>
    <lineage>
        <taxon>Eukaryota</taxon>
        <taxon>Fungi</taxon>
        <taxon>Dikarya</taxon>
        <taxon>Ascomycota</taxon>
        <taxon>Pezizomycotina</taxon>
        <taxon>Dothideomycetes</taxon>
        <taxon>Pleosporomycetidae</taxon>
        <taxon>Pleosporales</taxon>
        <taxon>Amniculicolaceae</taxon>
        <taxon>Amniculicola</taxon>
    </lineage>
</organism>
<evidence type="ECO:0000313" key="2">
    <source>
        <dbReference type="EMBL" id="KAF1996540.1"/>
    </source>
</evidence>
<reference evidence="2" key="1">
    <citation type="journal article" date="2020" name="Stud. Mycol.">
        <title>101 Dothideomycetes genomes: a test case for predicting lifestyles and emergence of pathogens.</title>
        <authorList>
            <person name="Haridas S."/>
            <person name="Albert R."/>
            <person name="Binder M."/>
            <person name="Bloem J."/>
            <person name="Labutti K."/>
            <person name="Salamov A."/>
            <person name="Andreopoulos B."/>
            <person name="Baker S."/>
            <person name="Barry K."/>
            <person name="Bills G."/>
            <person name="Bluhm B."/>
            <person name="Cannon C."/>
            <person name="Castanera R."/>
            <person name="Culley D."/>
            <person name="Daum C."/>
            <person name="Ezra D."/>
            <person name="Gonzalez J."/>
            <person name="Henrissat B."/>
            <person name="Kuo A."/>
            <person name="Liang C."/>
            <person name="Lipzen A."/>
            <person name="Lutzoni F."/>
            <person name="Magnuson J."/>
            <person name="Mondo S."/>
            <person name="Nolan M."/>
            <person name="Ohm R."/>
            <person name="Pangilinan J."/>
            <person name="Park H.-J."/>
            <person name="Ramirez L."/>
            <person name="Alfaro M."/>
            <person name="Sun H."/>
            <person name="Tritt A."/>
            <person name="Yoshinaga Y."/>
            <person name="Zwiers L.-H."/>
            <person name="Turgeon B."/>
            <person name="Goodwin S."/>
            <person name="Spatafora J."/>
            <person name="Crous P."/>
            <person name="Grigoriev I."/>
        </authorList>
    </citation>
    <scope>NUCLEOTIDE SEQUENCE</scope>
    <source>
        <strain evidence="2">CBS 123094</strain>
    </source>
</reference>
<feature type="region of interest" description="Disordered" evidence="1">
    <location>
        <begin position="27"/>
        <end position="50"/>
    </location>
</feature>
<evidence type="ECO:0000313" key="3">
    <source>
        <dbReference type="Proteomes" id="UP000799779"/>
    </source>
</evidence>
<keyword evidence="3" id="KW-1185">Reference proteome</keyword>
<accession>A0A6A5W3Y3</accession>
<feature type="compositionally biased region" description="Low complexity" evidence="1">
    <location>
        <begin position="27"/>
        <end position="42"/>
    </location>
</feature>
<evidence type="ECO:0000256" key="1">
    <source>
        <dbReference type="SAM" id="MobiDB-lite"/>
    </source>
</evidence>
<dbReference type="Proteomes" id="UP000799779">
    <property type="component" value="Unassembled WGS sequence"/>
</dbReference>
<protein>
    <submittedName>
        <fullName evidence="2">Uncharacterized protein</fullName>
    </submittedName>
</protein>